<dbReference type="InterPro" id="IPR033757">
    <property type="entry name" value="WTAP"/>
</dbReference>
<protein>
    <recommendedName>
        <fullName evidence="10">Protein MUM2</fullName>
    </recommendedName>
</protein>
<keyword evidence="9" id="KW-1185">Reference proteome</keyword>
<comment type="similarity">
    <text evidence="2">Belongs to the fl(2)d family.</text>
</comment>
<keyword evidence="3" id="KW-0507">mRNA processing</keyword>
<accession>A0A9P8Q9E2</accession>
<name>A0A9P8Q9E2_WICPI</name>
<dbReference type="Proteomes" id="UP000774326">
    <property type="component" value="Unassembled WGS sequence"/>
</dbReference>
<dbReference type="Pfam" id="PF17098">
    <property type="entry name" value="Wtap"/>
    <property type="match status" value="1"/>
</dbReference>
<comment type="caution">
    <text evidence="8">The sequence shown here is derived from an EMBL/GenBank/DDBJ whole genome shotgun (WGS) entry which is preliminary data.</text>
</comment>
<evidence type="ECO:0008006" key="10">
    <source>
        <dbReference type="Google" id="ProtNLM"/>
    </source>
</evidence>
<keyword evidence="5" id="KW-0539">Nucleus</keyword>
<dbReference type="GO" id="GO:0006397">
    <property type="term" value="P:mRNA processing"/>
    <property type="evidence" value="ECO:0007669"/>
    <property type="project" value="UniProtKB-KW"/>
</dbReference>
<feature type="compositionally biased region" description="Polar residues" evidence="7">
    <location>
        <begin position="1"/>
        <end position="10"/>
    </location>
</feature>
<evidence type="ECO:0000256" key="6">
    <source>
        <dbReference type="SAM" id="Coils"/>
    </source>
</evidence>
<feature type="region of interest" description="Disordered" evidence="7">
    <location>
        <begin position="1"/>
        <end position="77"/>
    </location>
</feature>
<feature type="compositionally biased region" description="Low complexity" evidence="7">
    <location>
        <begin position="34"/>
        <end position="77"/>
    </location>
</feature>
<dbReference type="AlphaFoldDB" id="A0A9P8Q9E2"/>
<evidence type="ECO:0000256" key="1">
    <source>
        <dbReference type="ARBA" id="ARBA00004123"/>
    </source>
</evidence>
<proteinExistence type="inferred from homology"/>
<reference evidence="8" key="1">
    <citation type="journal article" date="2021" name="Open Biol.">
        <title>Shared evolutionary footprints suggest mitochondrial oxidative damage underlies multiple complex I losses in fungi.</title>
        <authorList>
            <person name="Schikora-Tamarit M.A."/>
            <person name="Marcet-Houben M."/>
            <person name="Nosek J."/>
            <person name="Gabaldon T."/>
        </authorList>
    </citation>
    <scope>NUCLEOTIDE SEQUENCE</scope>
    <source>
        <strain evidence="8">CBS2887</strain>
    </source>
</reference>
<dbReference type="GO" id="GO:0005634">
    <property type="term" value="C:nucleus"/>
    <property type="evidence" value="ECO:0007669"/>
    <property type="project" value="UniProtKB-SubCell"/>
</dbReference>
<keyword evidence="6" id="KW-0175">Coiled coil</keyword>
<evidence type="ECO:0000313" key="9">
    <source>
        <dbReference type="Proteomes" id="UP000774326"/>
    </source>
</evidence>
<reference evidence="8" key="2">
    <citation type="submission" date="2021-01" db="EMBL/GenBank/DDBJ databases">
        <authorList>
            <person name="Schikora-Tamarit M.A."/>
        </authorList>
    </citation>
    <scope>NUCLEOTIDE SEQUENCE</scope>
    <source>
        <strain evidence="8">CBS2887</strain>
    </source>
</reference>
<comment type="subcellular location">
    <subcellularLocation>
        <location evidence="1">Nucleus</location>
    </subcellularLocation>
</comment>
<dbReference type="GO" id="GO:0016556">
    <property type="term" value="P:mRNA modification"/>
    <property type="evidence" value="ECO:0007669"/>
    <property type="project" value="InterPro"/>
</dbReference>
<organism evidence="8 9">
    <name type="scientific">Wickerhamomyces pijperi</name>
    <name type="common">Yeast</name>
    <name type="synonym">Pichia pijperi</name>
    <dbReference type="NCBI Taxonomy" id="599730"/>
    <lineage>
        <taxon>Eukaryota</taxon>
        <taxon>Fungi</taxon>
        <taxon>Dikarya</taxon>
        <taxon>Ascomycota</taxon>
        <taxon>Saccharomycotina</taxon>
        <taxon>Saccharomycetes</taxon>
        <taxon>Phaffomycetales</taxon>
        <taxon>Wickerhamomycetaceae</taxon>
        <taxon>Wickerhamomyces</taxon>
    </lineage>
</organism>
<evidence type="ECO:0000256" key="7">
    <source>
        <dbReference type="SAM" id="MobiDB-lite"/>
    </source>
</evidence>
<dbReference type="EMBL" id="JAEUBG010001234">
    <property type="protein sequence ID" value="KAH3686723.1"/>
    <property type="molecule type" value="Genomic_DNA"/>
</dbReference>
<feature type="coiled-coil region" evidence="6">
    <location>
        <begin position="143"/>
        <end position="288"/>
    </location>
</feature>
<dbReference type="OrthoDB" id="3980873at2759"/>
<dbReference type="GO" id="GO:0000381">
    <property type="term" value="P:regulation of alternative mRNA splicing, via spliceosome"/>
    <property type="evidence" value="ECO:0007669"/>
    <property type="project" value="InterPro"/>
</dbReference>
<dbReference type="GO" id="GO:0008380">
    <property type="term" value="P:RNA splicing"/>
    <property type="evidence" value="ECO:0007669"/>
    <property type="project" value="UniProtKB-KW"/>
</dbReference>
<keyword evidence="4" id="KW-0508">mRNA splicing</keyword>
<evidence type="ECO:0000256" key="2">
    <source>
        <dbReference type="ARBA" id="ARBA00010313"/>
    </source>
</evidence>
<evidence type="ECO:0000256" key="3">
    <source>
        <dbReference type="ARBA" id="ARBA00022664"/>
    </source>
</evidence>
<gene>
    <name evidence="8" type="ORF">WICPIJ_002303</name>
</gene>
<evidence type="ECO:0000256" key="5">
    <source>
        <dbReference type="ARBA" id="ARBA00023242"/>
    </source>
</evidence>
<sequence>MNSPFNSYFKTDQGAPQHPAATSQGPIALSTAPSSSNLNHHLGSSQSMDQSNLSNITNTSNSQFSSSAASSNFFNSNSQPLTNTASTYWNQQQLPQQQLSSHHGSIQGITMGMNMSNISNMNNINQLSNAMQNTELEYYKSTLRIKENIISQLESELSRIRQLQSSTTNTATEPLIPSTHVQIFESLATKLAESQKELKETKTKLDALTASIIATSPHNVTPYGQSDSIETYHKILIKLQNLETENKELLKVLSFGKLKSVELSLRMKEVEIEELKEQNEQLKRQLKN</sequence>
<evidence type="ECO:0000256" key="4">
    <source>
        <dbReference type="ARBA" id="ARBA00023187"/>
    </source>
</evidence>
<evidence type="ECO:0000313" key="8">
    <source>
        <dbReference type="EMBL" id="KAH3686723.1"/>
    </source>
</evidence>